<evidence type="ECO:0000256" key="2">
    <source>
        <dbReference type="ARBA" id="ARBA00022747"/>
    </source>
</evidence>
<dbReference type="Pfam" id="PF01420">
    <property type="entry name" value="Methylase_S"/>
    <property type="match status" value="1"/>
</dbReference>
<dbReference type="GO" id="GO:0004519">
    <property type="term" value="F:endonuclease activity"/>
    <property type="evidence" value="ECO:0007669"/>
    <property type="project" value="UniProtKB-KW"/>
</dbReference>
<keyword evidence="5" id="KW-0540">Nuclease</keyword>
<dbReference type="PANTHER" id="PTHR30408:SF13">
    <property type="entry name" value="TYPE I RESTRICTION ENZYME HINDI SPECIFICITY SUBUNIT"/>
    <property type="match status" value="1"/>
</dbReference>
<name>A0A432Z2U0_9GAMM</name>
<keyword evidence="3" id="KW-0238">DNA-binding</keyword>
<evidence type="ECO:0000256" key="3">
    <source>
        <dbReference type="ARBA" id="ARBA00023125"/>
    </source>
</evidence>
<dbReference type="STRING" id="1122124.GCA_000423165_01845"/>
<keyword evidence="6" id="KW-1185">Reference proteome</keyword>
<keyword evidence="5" id="KW-0378">Hydrolase</keyword>
<evidence type="ECO:0000256" key="1">
    <source>
        <dbReference type="ARBA" id="ARBA00010923"/>
    </source>
</evidence>
<dbReference type="Proteomes" id="UP000287022">
    <property type="component" value="Unassembled WGS sequence"/>
</dbReference>
<dbReference type="InterPro" id="IPR000055">
    <property type="entry name" value="Restrct_endonuc_typeI_TRD"/>
</dbReference>
<dbReference type="Gene3D" id="3.90.220.20">
    <property type="entry name" value="DNA methylase specificity domains"/>
    <property type="match status" value="2"/>
</dbReference>
<evidence type="ECO:0000313" key="5">
    <source>
        <dbReference type="EMBL" id="RUO72195.1"/>
    </source>
</evidence>
<dbReference type="GO" id="GO:0003677">
    <property type="term" value="F:DNA binding"/>
    <property type="evidence" value="ECO:0007669"/>
    <property type="project" value="UniProtKB-KW"/>
</dbReference>
<dbReference type="Gene3D" id="1.10.287.1120">
    <property type="entry name" value="Bipartite methylase S protein"/>
    <property type="match status" value="1"/>
</dbReference>
<evidence type="ECO:0000313" key="6">
    <source>
        <dbReference type="Proteomes" id="UP000287022"/>
    </source>
</evidence>
<feature type="domain" description="Type I restriction modification DNA specificity" evidence="4">
    <location>
        <begin position="65"/>
        <end position="189"/>
    </location>
</feature>
<reference evidence="6" key="1">
    <citation type="journal article" date="2018" name="Front. Microbiol.">
        <title>Genome-Based Analysis Reveals the Taxonomy and Diversity of the Family Idiomarinaceae.</title>
        <authorList>
            <person name="Liu Y."/>
            <person name="Lai Q."/>
            <person name="Shao Z."/>
        </authorList>
    </citation>
    <scope>NUCLEOTIDE SEQUENCE [LARGE SCALE GENOMIC DNA]</scope>
    <source>
        <strain evidence="6">c121</strain>
    </source>
</reference>
<dbReference type="InterPro" id="IPR052021">
    <property type="entry name" value="Type-I_RS_S_subunit"/>
</dbReference>
<keyword evidence="2" id="KW-0680">Restriction system</keyword>
<dbReference type="AlphaFoldDB" id="A0A432Z2U0"/>
<dbReference type="SUPFAM" id="SSF116734">
    <property type="entry name" value="DNA methylase specificity domain"/>
    <property type="match status" value="2"/>
</dbReference>
<dbReference type="CDD" id="cd16961">
    <property type="entry name" value="RMtype1_S_TRD-CR_like"/>
    <property type="match status" value="1"/>
</dbReference>
<dbReference type="InterPro" id="IPR044946">
    <property type="entry name" value="Restrct_endonuc_typeI_TRD_sf"/>
</dbReference>
<gene>
    <name evidence="5" type="ORF">CWI80_10380</name>
</gene>
<evidence type="ECO:0000259" key="4">
    <source>
        <dbReference type="Pfam" id="PF01420"/>
    </source>
</evidence>
<proteinExistence type="inferred from homology"/>
<dbReference type="PANTHER" id="PTHR30408">
    <property type="entry name" value="TYPE-1 RESTRICTION ENZYME ECOKI SPECIFICITY PROTEIN"/>
    <property type="match status" value="1"/>
</dbReference>
<comment type="similarity">
    <text evidence="1">Belongs to the type-I restriction system S methylase family.</text>
</comment>
<dbReference type="EMBL" id="PIQE01000003">
    <property type="protein sequence ID" value="RUO72195.1"/>
    <property type="molecule type" value="Genomic_DNA"/>
</dbReference>
<comment type="caution">
    <text evidence="5">The sequence shown here is derived from an EMBL/GenBank/DDBJ whole genome shotgun (WGS) entry which is preliminary data.</text>
</comment>
<protein>
    <submittedName>
        <fullName evidence="5">Restriction endonuclease subunit S</fullName>
    </submittedName>
</protein>
<dbReference type="GO" id="GO:0009307">
    <property type="term" value="P:DNA restriction-modification system"/>
    <property type="evidence" value="ECO:0007669"/>
    <property type="project" value="UniProtKB-KW"/>
</dbReference>
<sequence>MSWNNITVGDLVERAEAEVKTGPFGTQLRASDYVETGTPVINVRNIGFGNIRHDKLEYIPDDVVTRLSGHLLRKGDIVFGRKGAVERHVYITDAQNRWFQGSDCLRLRLLSEANVLSKYLSFTFLTHEHQSWMMQQCSHGATMASLNQDIIKRIPLRLPSIEQQKIIVDILSTYDDLIENNTRRIDILEEMARLLYEEWFVHFRFPGHEDVSFKESELGEIPEGWEVCKLIDLVDFIGGAQPPKSQHIYEAKEGYVRFVQNRDYRSDGYLTYIPESKRNKICGRLDILVDKYGEAGKARFGIAGAYNVALAKIVPKNESYREWLRGFLSMTQTQEYLLGASQAATRPSLNKGHFNFPVVRPSESVAERFGHQVLPMLKLMLALKDKTANLRAQRDLLLPKLVSGEIDVSEIPMPDDKEVEAA</sequence>
<organism evidence="5 6">
    <name type="scientific">Pseudidiomarina sediminum</name>
    <dbReference type="NCBI Taxonomy" id="431675"/>
    <lineage>
        <taxon>Bacteria</taxon>
        <taxon>Pseudomonadati</taxon>
        <taxon>Pseudomonadota</taxon>
        <taxon>Gammaproteobacteria</taxon>
        <taxon>Alteromonadales</taxon>
        <taxon>Idiomarinaceae</taxon>
        <taxon>Pseudidiomarina</taxon>
    </lineage>
</organism>
<keyword evidence="5" id="KW-0255">Endonuclease</keyword>
<accession>A0A432Z2U0</accession>
<dbReference type="RefSeq" id="WP_026860580.1">
    <property type="nucleotide sequence ID" value="NZ_PIQE01000003.1"/>
</dbReference>